<protein>
    <submittedName>
        <fullName evidence="1">Uncharacterized protein</fullName>
    </submittedName>
</protein>
<evidence type="ECO:0000313" key="1">
    <source>
        <dbReference type="EMBL" id="MDR6704943.1"/>
    </source>
</evidence>
<reference evidence="1" key="1">
    <citation type="submission" date="2023-07" db="EMBL/GenBank/DDBJ databases">
        <title>Sorghum-associated microbial communities from plants grown in Nebraska, USA.</title>
        <authorList>
            <person name="Schachtman D."/>
        </authorList>
    </citation>
    <scope>NUCLEOTIDE SEQUENCE</scope>
    <source>
        <strain evidence="1">1457</strain>
    </source>
</reference>
<dbReference type="Proteomes" id="UP001265315">
    <property type="component" value="Unassembled WGS sequence"/>
</dbReference>
<dbReference type="AlphaFoldDB" id="A0AAW8M0M3"/>
<proteinExistence type="predicted"/>
<sequence length="67" mass="7409">MQAQIEASAEGDPAIETDEARLVEIEQLIALSRIPPRHMTHLGADLSADDCVVRNLLLSHIHLFSIH</sequence>
<dbReference type="EMBL" id="JAVDSW010000006">
    <property type="protein sequence ID" value="MDR6704943.1"/>
    <property type="molecule type" value="Genomic_DNA"/>
</dbReference>
<evidence type="ECO:0000313" key="2">
    <source>
        <dbReference type="Proteomes" id="UP001265315"/>
    </source>
</evidence>
<name>A0AAW8M0M3_AGRTU</name>
<gene>
    <name evidence="1" type="ORF">J2W61_004818</name>
</gene>
<organism evidence="1 2">
    <name type="scientific">Agrobacterium tumefaciens</name>
    <dbReference type="NCBI Taxonomy" id="358"/>
    <lineage>
        <taxon>Bacteria</taxon>
        <taxon>Pseudomonadati</taxon>
        <taxon>Pseudomonadota</taxon>
        <taxon>Alphaproteobacteria</taxon>
        <taxon>Hyphomicrobiales</taxon>
        <taxon>Rhizobiaceae</taxon>
        <taxon>Rhizobium/Agrobacterium group</taxon>
        <taxon>Agrobacterium</taxon>
        <taxon>Agrobacterium tumefaciens complex</taxon>
    </lineage>
</organism>
<accession>A0AAW8M0M3</accession>
<comment type="caution">
    <text evidence="1">The sequence shown here is derived from an EMBL/GenBank/DDBJ whole genome shotgun (WGS) entry which is preliminary data.</text>
</comment>
<dbReference type="RefSeq" id="WP_162691915.1">
    <property type="nucleotide sequence ID" value="NZ_JAGIPM010000007.1"/>
</dbReference>